<comment type="caution">
    <text evidence="1">The sequence shown here is derived from an EMBL/GenBank/DDBJ whole genome shotgun (WGS) entry which is preliminary data.</text>
</comment>
<dbReference type="Proteomes" id="UP000235914">
    <property type="component" value="Unassembled WGS sequence"/>
</dbReference>
<dbReference type="AlphaFoldDB" id="A0AAP8NLS5"/>
<organism evidence="1 2">
    <name type="scientific">Akkermansia muciniphila</name>
    <dbReference type="NCBI Taxonomy" id="239935"/>
    <lineage>
        <taxon>Bacteria</taxon>
        <taxon>Pseudomonadati</taxon>
        <taxon>Verrucomicrobiota</taxon>
        <taxon>Verrucomicrobiia</taxon>
        <taxon>Verrucomicrobiales</taxon>
        <taxon>Akkermansiaceae</taxon>
        <taxon>Akkermansia</taxon>
    </lineage>
</organism>
<gene>
    <name evidence="1" type="ORF">CXU09_07675</name>
</gene>
<dbReference type="NCBIfam" id="TIGR02595">
    <property type="entry name" value="PEP_CTERM"/>
    <property type="match status" value="1"/>
</dbReference>
<evidence type="ECO:0000313" key="1">
    <source>
        <dbReference type="EMBL" id="PNC55956.1"/>
    </source>
</evidence>
<dbReference type="InterPro" id="IPR013424">
    <property type="entry name" value="Ice-binding_C"/>
</dbReference>
<dbReference type="SUPFAM" id="SSF54001">
    <property type="entry name" value="Cysteine proteinases"/>
    <property type="match status" value="1"/>
</dbReference>
<evidence type="ECO:0008006" key="3">
    <source>
        <dbReference type="Google" id="ProtNLM"/>
    </source>
</evidence>
<protein>
    <recommendedName>
        <fullName evidence="3">PEP-CTERM protein-sorting domain-containing protein</fullName>
    </recommendedName>
</protein>
<accession>A0AAP8NLS5</accession>
<dbReference type="RefSeq" id="WP_102735734.1">
    <property type="nucleotide sequence ID" value="NZ_PJKN01000004.1"/>
</dbReference>
<name>A0AAP8NLS5_9BACT</name>
<dbReference type="EMBL" id="PJKN01000004">
    <property type="protein sequence ID" value="PNC55956.1"/>
    <property type="molecule type" value="Genomic_DNA"/>
</dbReference>
<dbReference type="InterPro" id="IPR038765">
    <property type="entry name" value="Papain-like_cys_pep_sf"/>
</dbReference>
<sequence>MMTGTKSSLPSGYSAFSAYCSDFIVSSLKSSYGVSLGISADNAMGHAITLWGVDTDDETGLLTKIYFTDSDDNTTALRCCSLTETDGYLYMDGYHSSLNYCIDSAYGLSLVEAIPEPTSSSLLLACGSLLFLRRKRGGISDIP</sequence>
<evidence type="ECO:0000313" key="2">
    <source>
        <dbReference type="Proteomes" id="UP000235914"/>
    </source>
</evidence>
<dbReference type="Gene3D" id="3.90.70.10">
    <property type="entry name" value="Cysteine proteinases"/>
    <property type="match status" value="1"/>
</dbReference>
<proteinExistence type="predicted"/>
<reference evidence="1 2" key="1">
    <citation type="journal article" date="2017" name="BMC Genomics">
        <title>Genome sequencing of 39 Akkermansia muciniphila isolates reveals its population structure, genomic and functional diverisity, and global distribution in mammalian gut microbiotas.</title>
        <authorList>
            <person name="Guo X."/>
            <person name="Li S."/>
            <person name="Zhang J."/>
            <person name="Wu F."/>
            <person name="Li X."/>
            <person name="Wu D."/>
            <person name="Zhang M."/>
            <person name="Ou Z."/>
            <person name="Jie Z."/>
            <person name="Yan Q."/>
            <person name="Li P."/>
            <person name="Yi J."/>
            <person name="Peng Y."/>
        </authorList>
    </citation>
    <scope>NUCLEOTIDE SEQUENCE [LARGE SCALE GENOMIC DNA]</scope>
    <source>
        <strain evidence="1 2">GP43</strain>
    </source>
</reference>